<reference evidence="1 2" key="1">
    <citation type="submission" date="2015-01" db="EMBL/GenBank/DDBJ databases">
        <title>Genome sequence of the anaerobic bacterium Geobacter soli GSS01, a dissimilatory Fe(III) reducer from soil.</title>
        <authorList>
            <person name="Yang G."/>
            <person name="Zhou S."/>
        </authorList>
    </citation>
    <scope>NUCLEOTIDE SEQUENCE [LARGE SCALE GENOMIC DNA]</scope>
    <source>
        <strain evidence="1 2">GSS01</strain>
    </source>
</reference>
<gene>
    <name evidence="1" type="ORF">SE37_01680</name>
</gene>
<protein>
    <submittedName>
        <fullName evidence="1">MerR family transcriptional regulator</fullName>
    </submittedName>
</protein>
<evidence type="ECO:0000313" key="2">
    <source>
        <dbReference type="Proteomes" id="UP000031433"/>
    </source>
</evidence>
<name>A0A0C1QT66_9BACT</name>
<dbReference type="SMR" id="A0A0C1QT66"/>
<organism evidence="1 2">
    <name type="scientific">Geobacter soli</name>
    <dbReference type="NCBI Taxonomy" id="1510391"/>
    <lineage>
        <taxon>Bacteria</taxon>
        <taxon>Pseudomonadati</taxon>
        <taxon>Thermodesulfobacteriota</taxon>
        <taxon>Desulfuromonadia</taxon>
        <taxon>Geobacterales</taxon>
        <taxon>Geobacteraceae</taxon>
        <taxon>Geobacter</taxon>
    </lineage>
</organism>
<dbReference type="Proteomes" id="UP000031433">
    <property type="component" value="Unassembled WGS sequence"/>
</dbReference>
<dbReference type="EMBL" id="JXBL01000001">
    <property type="protein sequence ID" value="KIE41431.1"/>
    <property type="molecule type" value="Genomic_DNA"/>
</dbReference>
<comment type="caution">
    <text evidence="1">The sequence shown here is derived from an EMBL/GenBank/DDBJ whole genome shotgun (WGS) entry which is preliminary data.</text>
</comment>
<dbReference type="RefSeq" id="WP_010943376.1">
    <property type="nucleotide sequence ID" value="NZ_JXBL01000001.1"/>
</dbReference>
<keyword evidence="2" id="KW-1185">Reference proteome</keyword>
<accession>A0A0C1QT66</accession>
<evidence type="ECO:0000313" key="1">
    <source>
        <dbReference type="EMBL" id="KIE41431.1"/>
    </source>
</evidence>
<sequence>MTIETIKAWCTVEEAVAKFGVERAKLLGWVEDGLVRAEEEKGKVVRLNMDDVELKVEEMTGL</sequence>
<proteinExistence type="predicted"/>
<dbReference type="AlphaFoldDB" id="A0A0C1QT66"/>